<dbReference type="PANTHER" id="PTHR24320:SF282">
    <property type="entry name" value="WW DOMAIN-CONTAINING OXIDOREDUCTASE"/>
    <property type="match status" value="1"/>
</dbReference>
<evidence type="ECO:0000313" key="6">
    <source>
        <dbReference type="Proteomes" id="UP001217417"/>
    </source>
</evidence>
<protein>
    <recommendedName>
        <fullName evidence="7">NAD(P)-binding protein</fullName>
    </recommendedName>
</protein>
<keyword evidence="3" id="KW-0560">Oxidoreductase</keyword>
<evidence type="ECO:0000256" key="4">
    <source>
        <dbReference type="RuleBase" id="RU000363"/>
    </source>
</evidence>
<dbReference type="EMBL" id="JARPMG010000010">
    <property type="protein sequence ID" value="KAJ8097735.1"/>
    <property type="molecule type" value="Genomic_DNA"/>
</dbReference>
<comment type="similarity">
    <text evidence="1 4">Belongs to the short-chain dehydrogenases/reductases (SDR) family.</text>
</comment>
<sequence>MPFSLSSIPYFTSSPVALVTGGTSGIGKVAVRELARHGFRVYVTARNPDKAAKLMEELSVLTIGDKDSAEPVKCDVQILQCDLMDLKSVVTVAEEFMAKESKLDILLNNAGSMYSTYTESGDGYETTLQVNYLAPYLLTRLLVPALLAAATPRVVNVSSLVHGIAFSFNFSDPNIKKGVDMFNKGMRYAQSKLAVILFTKHFAKLYPKILSVAVHPGVITDTSLYESLNSSKELLGLVKFSGWAMSKITPIAGGISVEAGALTSLYCAVDRDLSAEKNNGEYFVPIGKRSKASSKARNPVLAEKLWIWTEEQLAAKGYL</sequence>
<dbReference type="PROSITE" id="PS00061">
    <property type="entry name" value="ADH_SHORT"/>
    <property type="match status" value="1"/>
</dbReference>
<reference evidence="5" key="1">
    <citation type="submission" date="2023-03" db="EMBL/GenBank/DDBJ databases">
        <title>Near-Complete genome sequence of Lipomyces tetrasporous NRRL Y-64009, an oleaginous yeast capable of growing on lignocellulosic hydrolysates.</title>
        <authorList>
            <consortium name="Lawrence Berkeley National Laboratory"/>
            <person name="Jagtap S.S."/>
            <person name="Liu J.-J."/>
            <person name="Walukiewicz H.E."/>
            <person name="Pangilinan J."/>
            <person name="Lipzen A."/>
            <person name="Ahrendt S."/>
            <person name="Koriabine M."/>
            <person name="Cobaugh K."/>
            <person name="Salamov A."/>
            <person name="Yoshinaga Y."/>
            <person name="Ng V."/>
            <person name="Daum C."/>
            <person name="Grigoriev I.V."/>
            <person name="Slininger P.J."/>
            <person name="Dien B.S."/>
            <person name="Jin Y.-S."/>
            <person name="Rao C.V."/>
        </authorList>
    </citation>
    <scope>NUCLEOTIDE SEQUENCE</scope>
    <source>
        <strain evidence="5">NRRL Y-64009</strain>
    </source>
</reference>
<dbReference type="SUPFAM" id="SSF51735">
    <property type="entry name" value="NAD(P)-binding Rossmann-fold domains"/>
    <property type="match status" value="1"/>
</dbReference>
<dbReference type="RefSeq" id="XP_056041185.1">
    <property type="nucleotide sequence ID" value="XM_056185224.1"/>
</dbReference>
<dbReference type="InterPro" id="IPR002347">
    <property type="entry name" value="SDR_fam"/>
</dbReference>
<proteinExistence type="inferred from homology"/>
<gene>
    <name evidence="5" type="ORF">POJ06DRAFT_201082</name>
</gene>
<dbReference type="PRINTS" id="PR00081">
    <property type="entry name" value="GDHRDH"/>
</dbReference>
<dbReference type="GeneID" id="80880390"/>
<comment type="caution">
    <text evidence="5">The sequence shown here is derived from an EMBL/GenBank/DDBJ whole genome shotgun (WGS) entry which is preliminary data.</text>
</comment>
<dbReference type="AlphaFoldDB" id="A0AAD7VR15"/>
<dbReference type="GO" id="GO:0016491">
    <property type="term" value="F:oxidoreductase activity"/>
    <property type="evidence" value="ECO:0007669"/>
    <property type="project" value="UniProtKB-KW"/>
</dbReference>
<evidence type="ECO:0000256" key="2">
    <source>
        <dbReference type="ARBA" id="ARBA00022857"/>
    </source>
</evidence>
<keyword evidence="2" id="KW-0521">NADP</keyword>
<keyword evidence="6" id="KW-1185">Reference proteome</keyword>
<evidence type="ECO:0008006" key="7">
    <source>
        <dbReference type="Google" id="ProtNLM"/>
    </source>
</evidence>
<evidence type="ECO:0000313" key="5">
    <source>
        <dbReference type="EMBL" id="KAJ8097735.1"/>
    </source>
</evidence>
<organism evidence="5 6">
    <name type="scientific">Lipomyces tetrasporus</name>
    <dbReference type="NCBI Taxonomy" id="54092"/>
    <lineage>
        <taxon>Eukaryota</taxon>
        <taxon>Fungi</taxon>
        <taxon>Dikarya</taxon>
        <taxon>Ascomycota</taxon>
        <taxon>Saccharomycotina</taxon>
        <taxon>Lipomycetes</taxon>
        <taxon>Lipomycetales</taxon>
        <taxon>Lipomycetaceae</taxon>
        <taxon>Lipomyces</taxon>
    </lineage>
</organism>
<dbReference type="PRINTS" id="PR00080">
    <property type="entry name" value="SDRFAMILY"/>
</dbReference>
<dbReference type="Pfam" id="PF00106">
    <property type="entry name" value="adh_short"/>
    <property type="match status" value="1"/>
</dbReference>
<dbReference type="PANTHER" id="PTHR24320">
    <property type="entry name" value="RETINOL DEHYDROGENASE"/>
    <property type="match status" value="1"/>
</dbReference>
<dbReference type="Gene3D" id="3.40.50.720">
    <property type="entry name" value="NAD(P)-binding Rossmann-like Domain"/>
    <property type="match status" value="1"/>
</dbReference>
<accession>A0AAD7VR15</accession>
<dbReference type="InterPro" id="IPR036291">
    <property type="entry name" value="NAD(P)-bd_dom_sf"/>
</dbReference>
<evidence type="ECO:0000256" key="1">
    <source>
        <dbReference type="ARBA" id="ARBA00006484"/>
    </source>
</evidence>
<evidence type="ECO:0000256" key="3">
    <source>
        <dbReference type="ARBA" id="ARBA00023002"/>
    </source>
</evidence>
<dbReference type="Proteomes" id="UP001217417">
    <property type="component" value="Unassembled WGS sequence"/>
</dbReference>
<dbReference type="InterPro" id="IPR020904">
    <property type="entry name" value="Sc_DH/Rdtase_CS"/>
</dbReference>
<name>A0AAD7VR15_9ASCO</name>